<dbReference type="EMBL" id="CP092418">
    <property type="protein sequence ID" value="USD19580.1"/>
    <property type="molecule type" value="Genomic_DNA"/>
</dbReference>
<dbReference type="Proteomes" id="UP001055658">
    <property type="component" value="Chromosome"/>
</dbReference>
<accession>A0ABY4V6P0</accession>
<proteinExistence type="predicted"/>
<gene>
    <name evidence="2" type="ORF">MJO52_10845</name>
</gene>
<dbReference type="PANTHER" id="PTHR38011:SF11">
    <property type="entry name" value="2,5-DIAMINO-6-RIBOSYLAMINO-4(3H)-PYRIMIDINONE 5'-PHOSPHATE REDUCTASE"/>
    <property type="match status" value="1"/>
</dbReference>
<reference evidence="2" key="1">
    <citation type="submission" date="2022-02" db="EMBL/GenBank/DDBJ databases">
        <title>Coral-associated bacteria.</title>
        <authorList>
            <person name="Tang K."/>
            <person name="Wang X."/>
        </authorList>
    </citation>
    <scope>NUCLEOTIDE SEQUENCE</scope>
    <source>
        <strain evidence="2">SCSIO 43006</strain>
    </source>
</reference>
<dbReference type="PANTHER" id="PTHR38011">
    <property type="entry name" value="DIHYDROFOLATE REDUCTASE FAMILY PROTEIN (AFU_ORTHOLOGUE AFUA_8G06820)"/>
    <property type="match status" value="1"/>
</dbReference>
<keyword evidence="3" id="KW-1185">Reference proteome</keyword>
<dbReference type="Pfam" id="PF01872">
    <property type="entry name" value="RibD_C"/>
    <property type="match status" value="1"/>
</dbReference>
<protein>
    <submittedName>
        <fullName evidence="2">Dihydrofolate reductase family protein</fullName>
    </submittedName>
</protein>
<evidence type="ECO:0000313" key="3">
    <source>
        <dbReference type="Proteomes" id="UP001055658"/>
    </source>
</evidence>
<dbReference type="InterPro" id="IPR050765">
    <property type="entry name" value="Riboflavin_Biosynth_HTPR"/>
</dbReference>
<dbReference type="SUPFAM" id="SSF53597">
    <property type="entry name" value="Dihydrofolate reductase-like"/>
    <property type="match status" value="1"/>
</dbReference>
<feature type="domain" description="Bacterial bifunctional deaminase-reductase C-terminal" evidence="1">
    <location>
        <begin position="6"/>
        <end position="174"/>
    </location>
</feature>
<organism evidence="2 3">
    <name type="scientific">Microbulbifer variabilis</name>
    <dbReference type="NCBI Taxonomy" id="266805"/>
    <lineage>
        <taxon>Bacteria</taxon>
        <taxon>Pseudomonadati</taxon>
        <taxon>Pseudomonadota</taxon>
        <taxon>Gammaproteobacteria</taxon>
        <taxon>Cellvibrionales</taxon>
        <taxon>Microbulbiferaceae</taxon>
        <taxon>Microbulbifer</taxon>
    </lineage>
</organism>
<evidence type="ECO:0000259" key="1">
    <source>
        <dbReference type="Pfam" id="PF01872"/>
    </source>
</evidence>
<dbReference type="InterPro" id="IPR002734">
    <property type="entry name" value="RibDG_C"/>
</dbReference>
<name>A0ABY4V6P0_9GAMM</name>
<sequence length="189" mass="21007">MRRLVVWNVMTLDGYFEGTTPWALDHHGTVWGDELEAFSLQQGDEIGTLLFGRCTYEGMASHWRNETGAVADMMNSLEKAVITRTLETADWSNTRLLKGEAGEHVRVLKRETGKRDIFVFGSANLVDTLLARGLVDEYRICLAPIVLGAGSPLFKANAIQKNFELMRADALKSGGVILRYKCLQKGGEV</sequence>
<dbReference type="RefSeq" id="WP_252081679.1">
    <property type="nucleotide sequence ID" value="NZ_CP092418.1"/>
</dbReference>
<evidence type="ECO:0000313" key="2">
    <source>
        <dbReference type="EMBL" id="USD19580.1"/>
    </source>
</evidence>
<dbReference type="Gene3D" id="3.40.430.10">
    <property type="entry name" value="Dihydrofolate Reductase, subunit A"/>
    <property type="match status" value="1"/>
</dbReference>
<dbReference type="InterPro" id="IPR024072">
    <property type="entry name" value="DHFR-like_dom_sf"/>
</dbReference>